<protein>
    <recommendedName>
        <fullName evidence="4">Capsid maturation protease</fullName>
    </recommendedName>
</protein>
<sequence>MERKFDDRLRSTLSDAAAAIDNSFDKLGDKFSDNVRRAQLSQSKRGVRGIVNELFGATGNLIREHRADAAVAAVDAGLYDQRSILAGIFKDPSDRKAYAESLRLSGRRNIESVITRVIETEKPLSARVYRTAALANGQVNLAINRALARGDSAKQLAESVKTLIDPNVPGGVSYAASRLGRTELNNAFHAQSIHDAQESPWVQSMTWHLSKVHEPQGCICERYAQQGQFPIDGVPEKPHPHCRCYCTPDLPEYDNFEANLIGGQYDSYLNEVLGIPPDDQVNFSAREAISPERKKKLDEILARANAKVEAEKAAKAAASKADEVKFAAYRAEQEAAKKAAAEAKRKAAEEVAAKRALVDDTIPESISKAENAQQVGNLLRHKYNGLTVEGFDGEVDVRSAREIGTAFERQFELVPNTSLRRIVVKDISDSAGNLDTVAAETHTDGENVWIEVNRHFAVNYDEMASNAKQNIVKNPKTKRAYTHGRTAENPWEETFTHEYGHVIDYSSKAFVSNEFNVRRTKDQFGNPIFSPDGKYKIRVPPTYMELFESQSAADEFRTADGSLDPRDVKTYVAYENWFLRHVMSEYSFMPDKVEKGFIHPDEIVAEVYAQSRFGKTNVVTRSIFERLMDTFETQARRRKVTIKKRK</sequence>
<feature type="coiled-coil region" evidence="1">
    <location>
        <begin position="294"/>
        <end position="351"/>
    </location>
</feature>
<evidence type="ECO:0008006" key="4">
    <source>
        <dbReference type="Google" id="ProtNLM"/>
    </source>
</evidence>
<dbReference type="KEGG" id="vg:55624447"/>
<dbReference type="EMBL" id="MN585993">
    <property type="protein sequence ID" value="QGJ90049.1"/>
    <property type="molecule type" value="Genomic_DNA"/>
</dbReference>
<name>A0A649VD60_9CAUD</name>
<dbReference type="Proteomes" id="UP000423609">
    <property type="component" value="Segment"/>
</dbReference>
<gene>
    <name evidence="2" type="primary">8</name>
    <name evidence="2" type="ORF">PBI_INDLULAMITHI_8</name>
</gene>
<dbReference type="GeneID" id="55624447"/>
<accession>A0A649VD60</accession>
<keyword evidence="1" id="KW-0175">Coiled coil</keyword>
<evidence type="ECO:0000256" key="1">
    <source>
        <dbReference type="SAM" id="Coils"/>
    </source>
</evidence>
<proteinExistence type="predicted"/>
<reference evidence="2 3" key="1">
    <citation type="submission" date="2019-10" db="EMBL/GenBank/DDBJ databases">
        <authorList>
            <person name="Garlena R.A."/>
            <person name="Russell D.A."/>
            <person name="Pope W.H."/>
            <person name="Jacobs-Sera D."/>
            <person name="Hatfull G.F."/>
        </authorList>
    </citation>
    <scope>NUCLEOTIDE SEQUENCE [LARGE SCALE GENOMIC DNA]</scope>
</reference>
<dbReference type="RefSeq" id="YP_009853760.1">
    <property type="nucleotide sequence ID" value="NC_048824.1"/>
</dbReference>
<evidence type="ECO:0000313" key="2">
    <source>
        <dbReference type="EMBL" id="QGJ90049.1"/>
    </source>
</evidence>
<evidence type="ECO:0000313" key="3">
    <source>
        <dbReference type="Proteomes" id="UP000423609"/>
    </source>
</evidence>
<organism evidence="2 3">
    <name type="scientific">Mycobacterium phage Indlulamithi</name>
    <dbReference type="NCBI Taxonomy" id="2656582"/>
    <lineage>
        <taxon>Viruses</taxon>
        <taxon>Duplodnaviria</taxon>
        <taxon>Heunggongvirae</taxon>
        <taxon>Uroviricota</taxon>
        <taxon>Caudoviricetes</taxon>
        <taxon>Indlulamithivirus</taxon>
        <taxon>Indlulamithivirus indlulamithi</taxon>
    </lineage>
</organism>
<keyword evidence="3" id="KW-1185">Reference proteome</keyword>